<protein>
    <submittedName>
        <fullName evidence="1">Uncharacterized protein</fullName>
    </submittedName>
</protein>
<keyword evidence="2" id="KW-1185">Reference proteome</keyword>
<dbReference type="HOGENOM" id="CLU_1728940_0_0_11"/>
<dbReference type="STRING" id="452652.KSE_73370"/>
<dbReference type="Proteomes" id="UP000007076">
    <property type="component" value="Chromosome"/>
</dbReference>
<reference evidence="1 2" key="1">
    <citation type="journal article" date="2010" name="DNA Res.">
        <title>Genome sequence of Kitasatospora setae NBRC 14216T: an evolutionary snapshot of the family Streptomycetaceae.</title>
        <authorList>
            <person name="Ichikawa N."/>
            <person name="Oguchi A."/>
            <person name="Ikeda H."/>
            <person name="Ishikawa J."/>
            <person name="Kitani S."/>
            <person name="Watanabe Y."/>
            <person name="Nakamura S."/>
            <person name="Katano Y."/>
            <person name="Kishi E."/>
            <person name="Sasagawa M."/>
            <person name="Ankai A."/>
            <person name="Fukui S."/>
            <person name="Hashimoto Y."/>
            <person name="Kamata S."/>
            <person name="Otoguro M."/>
            <person name="Tanikawa S."/>
            <person name="Nihira T."/>
            <person name="Horinouchi S."/>
            <person name="Ohnishi Y."/>
            <person name="Hayakawa M."/>
            <person name="Kuzuyama T."/>
            <person name="Arisawa A."/>
            <person name="Nomoto F."/>
            <person name="Miura H."/>
            <person name="Takahashi Y."/>
            <person name="Fujita N."/>
        </authorList>
    </citation>
    <scope>NUCLEOTIDE SEQUENCE [LARGE SCALE GENOMIC DNA]</scope>
    <source>
        <strain evidence="2">ATCC 33774 / DSM 43861 / JCM 3304 / KCC A-0304 / NBRC 14216 / KM-6054</strain>
    </source>
</reference>
<evidence type="ECO:0000313" key="2">
    <source>
        <dbReference type="Proteomes" id="UP000007076"/>
    </source>
</evidence>
<evidence type="ECO:0000313" key="1">
    <source>
        <dbReference type="EMBL" id="BAJ33092.1"/>
    </source>
</evidence>
<dbReference type="EMBL" id="AP010968">
    <property type="protein sequence ID" value="BAJ33092.1"/>
    <property type="molecule type" value="Genomic_DNA"/>
</dbReference>
<dbReference type="PATRIC" id="fig|452652.3.peg.7379"/>
<accession>E4NJE4</accession>
<gene>
    <name evidence="1" type="ordered locus">KSE_73370</name>
</gene>
<name>E4NJE4_KITSK</name>
<dbReference type="AlphaFoldDB" id="E4NJE4"/>
<organism evidence="1 2">
    <name type="scientific">Kitasatospora setae (strain ATCC 33774 / DSM 43861 / JCM 3304 / KCC A-0304 / NBRC 14216 / KM-6054)</name>
    <name type="common">Streptomyces setae</name>
    <dbReference type="NCBI Taxonomy" id="452652"/>
    <lineage>
        <taxon>Bacteria</taxon>
        <taxon>Bacillati</taxon>
        <taxon>Actinomycetota</taxon>
        <taxon>Actinomycetes</taxon>
        <taxon>Kitasatosporales</taxon>
        <taxon>Streptomycetaceae</taxon>
        <taxon>Kitasatospora</taxon>
    </lineage>
</organism>
<dbReference type="KEGG" id="ksk:KSE_73370"/>
<dbReference type="RefSeq" id="WP_014140383.1">
    <property type="nucleotide sequence ID" value="NC_016109.1"/>
</dbReference>
<proteinExistence type="predicted"/>
<sequence>MSDQYPGAHRMADVPLAELFPELTPDERRRITAAADAVDALRPATDVRRIWQWFPAGRSFLTEVFLDPNRDVELQIEVGPVADGRLACHTQVQVGCACERDHGGHVADPVSTVVGDGRSLADAFEQGVARLRAAAAASADPGHWRCRAGVA</sequence>